<evidence type="ECO:0000313" key="3">
    <source>
        <dbReference type="Proteomes" id="UP000266841"/>
    </source>
</evidence>
<reference evidence="2 3" key="1">
    <citation type="journal article" date="2012" name="Genome Biol.">
        <title>Genome and low-iron response of an oceanic diatom adapted to chronic iron limitation.</title>
        <authorList>
            <person name="Lommer M."/>
            <person name="Specht M."/>
            <person name="Roy A.S."/>
            <person name="Kraemer L."/>
            <person name="Andreson R."/>
            <person name="Gutowska M.A."/>
            <person name="Wolf J."/>
            <person name="Bergner S.V."/>
            <person name="Schilhabel M.B."/>
            <person name="Klostermeier U.C."/>
            <person name="Beiko R.G."/>
            <person name="Rosenstiel P."/>
            <person name="Hippler M."/>
            <person name="Laroche J."/>
        </authorList>
    </citation>
    <scope>NUCLEOTIDE SEQUENCE [LARGE SCALE GENOMIC DNA]</scope>
    <source>
        <strain evidence="2 3">CCMP1005</strain>
    </source>
</reference>
<dbReference type="EMBL" id="AGNL01018071">
    <property type="protein sequence ID" value="EJK63683.1"/>
    <property type="molecule type" value="Genomic_DNA"/>
</dbReference>
<organism evidence="2 3">
    <name type="scientific">Thalassiosira oceanica</name>
    <name type="common">Marine diatom</name>
    <dbReference type="NCBI Taxonomy" id="159749"/>
    <lineage>
        <taxon>Eukaryota</taxon>
        <taxon>Sar</taxon>
        <taxon>Stramenopiles</taxon>
        <taxon>Ochrophyta</taxon>
        <taxon>Bacillariophyta</taxon>
        <taxon>Coscinodiscophyceae</taxon>
        <taxon>Thalassiosirophycidae</taxon>
        <taxon>Thalassiosirales</taxon>
        <taxon>Thalassiosiraceae</taxon>
        <taxon>Thalassiosira</taxon>
    </lineage>
</organism>
<proteinExistence type="predicted"/>
<name>K0SCB0_THAOC</name>
<evidence type="ECO:0000256" key="1">
    <source>
        <dbReference type="SAM" id="MobiDB-lite"/>
    </source>
</evidence>
<sequence>MSSLPIEGLDGRSDRTKGGHGTAVNKWNEFTVDQNARVAALAATTNTTPPVIPKFEELTQDFVCGRVLENGTMENRNNPPIAPYMAQFSQFLLDDVKPGGNPYAPKVTVQYLSGFKTALFKKFPPLTSTNETPEWYDELYQGLNLRSTAECIRRGGKVSRKTVGFPHDTLLVMVLFLMTQLKAALGYEERAVLVLLFHVIGRAMELASTTWESASWDPDRDMLVFDWGDIKTGRQYEMTLHPHHDGWEMDPIHALACYLMCGSPSYKASASVAEMGVNFIFPQYKLSDGGAAGKVSDIIDKCRKAKVEGIPDEAASQSCRVAATDDMLFNTQLSFFAAIARGGWKCKVDSLIFYYLTQKVHVAEAGRALSHWPNPKDRVYAPSLDVIITDRNRRNVELLCQNLFMYTPIASMLNGRLKGFRNVMVASVLMYLKPVKKALGNDCLLAKAVNDAASGLFSP</sequence>
<dbReference type="OrthoDB" id="56809at2759"/>
<dbReference type="Proteomes" id="UP000266841">
    <property type="component" value="Unassembled WGS sequence"/>
</dbReference>
<dbReference type="AlphaFoldDB" id="K0SCB0"/>
<feature type="non-terminal residue" evidence="2">
    <location>
        <position position="459"/>
    </location>
</feature>
<evidence type="ECO:0000313" key="2">
    <source>
        <dbReference type="EMBL" id="EJK63683.1"/>
    </source>
</evidence>
<keyword evidence="3" id="KW-1185">Reference proteome</keyword>
<accession>K0SCB0</accession>
<feature type="region of interest" description="Disordered" evidence="1">
    <location>
        <begin position="1"/>
        <end position="22"/>
    </location>
</feature>
<comment type="caution">
    <text evidence="2">The sequence shown here is derived from an EMBL/GenBank/DDBJ whole genome shotgun (WGS) entry which is preliminary data.</text>
</comment>
<gene>
    <name evidence="2" type="ORF">THAOC_15645</name>
</gene>
<dbReference type="eggNOG" id="ENOG502SM40">
    <property type="taxonomic scope" value="Eukaryota"/>
</dbReference>
<protein>
    <submittedName>
        <fullName evidence="2">Uncharacterized protein</fullName>
    </submittedName>
</protein>